<name>A0A078LX94_9PSED</name>
<reference evidence="1 2" key="1">
    <citation type="submission" date="2014-07" db="EMBL/GenBank/DDBJ databases">
        <authorList>
            <person name="Urmite Genomes Urmite Genomes"/>
        </authorList>
    </citation>
    <scope>NUCLEOTIDE SEQUENCE [LARGE SCALE GENOMIC DNA]</scope>
    <source>
        <strain evidence="1 2">20_BN</strain>
    </source>
</reference>
<dbReference type="AlphaFoldDB" id="A0A078LX94"/>
<gene>
    <name evidence="1" type="ORF">BN1079_01803</name>
</gene>
<accession>A0A078LX94</accession>
<sequence length="56" mass="6339">MPTNKHCTQGRVSFTGMARSYERFSPPLDSLFPLRFSDSIQRKAPCAKLSPAFFNT</sequence>
<dbReference type="EMBL" id="CCSF01000001">
    <property type="protein sequence ID" value="CDZ94481.1"/>
    <property type="molecule type" value="Genomic_DNA"/>
</dbReference>
<evidence type="ECO:0000313" key="1">
    <source>
        <dbReference type="EMBL" id="CDZ94481.1"/>
    </source>
</evidence>
<dbReference type="STRING" id="1499686.BN1079_01803"/>
<evidence type="ECO:0000313" key="2">
    <source>
        <dbReference type="Proteomes" id="UP000053902"/>
    </source>
</evidence>
<proteinExistence type="predicted"/>
<dbReference type="Proteomes" id="UP000053902">
    <property type="component" value="Unassembled WGS sequence"/>
</dbReference>
<dbReference type="HOGENOM" id="CLU_3010973_0_0_6"/>
<organism evidence="1 2">
    <name type="scientific">Pseudomonas saudiphocaensis</name>
    <dbReference type="NCBI Taxonomy" id="1499686"/>
    <lineage>
        <taxon>Bacteria</taxon>
        <taxon>Pseudomonadati</taxon>
        <taxon>Pseudomonadota</taxon>
        <taxon>Gammaproteobacteria</taxon>
        <taxon>Pseudomonadales</taxon>
        <taxon>Pseudomonadaceae</taxon>
        <taxon>Pseudomonas</taxon>
    </lineage>
</organism>
<protein>
    <submittedName>
        <fullName evidence="1">Uncharacterized protein</fullName>
    </submittedName>
</protein>
<keyword evidence="2" id="KW-1185">Reference proteome</keyword>